<sequence length="152" mass="17144">GIILCWSADIGPEFFSLGIHSILHQGGIYPSETFTRVQKCGLTLLVTTDPELMKYLSNVMTMTVHLEKSLRKLSKMKSAGRQITATVTFLSLLEVSHSFDLLLYTDKVLVVSEKWESGPEFIINSEQVHLRYFTATIHKVNSIMADKIPVRD</sequence>
<proteinExistence type="inferred from homology"/>
<evidence type="ECO:0000256" key="4">
    <source>
        <dbReference type="ARBA" id="ARBA00022776"/>
    </source>
</evidence>
<dbReference type="Proteomes" id="UP000001074">
    <property type="component" value="Unassembled WGS sequence"/>
</dbReference>
<dbReference type="GO" id="GO:0005654">
    <property type="term" value="C:nucleoplasm"/>
    <property type="evidence" value="ECO:0007669"/>
    <property type="project" value="TreeGrafter"/>
</dbReference>
<evidence type="ECO:0000313" key="9">
    <source>
        <dbReference type="Proteomes" id="UP000001074"/>
    </source>
</evidence>
<keyword evidence="5" id="KW-0539">Nucleus</keyword>
<reference evidence="8" key="2">
    <citation type="submission" date="2025-08" db="UniProtKB">
        <authorList>
            <consortium name="Ensembl"/>
        </authorList>
    </citation>
    <scope>IDENTIFICATION</scope>
</reference>
<evidence type="ECO:0000259" key="7">
    <source>
        <dbReference type="PROSITE" id="PS50815"/>
    </source>
</evidence>
<dbReference type="PANTHER" id="PTHR11842">
    <property type="entry name" value="MITOTIC SPINDLE ASSEMBLY CHECKPOINT PROTEIN MAD2"/>
    <property type="match status" value="1"/>
</dbReference>
<dbReference type="InterPro" id="IPR003511">
    <property type="entry name" value="HORMA_dom"/>
</dbReference>
<dbReference type="InterPro" id="IPR036570">
    <property type="entry name" value="HORMA_dom_sf"/>
</dbReference>
<dbReference type="STRING" id="59463.ENSMLUP00000002908"/>
<dbReference type="AlphaFoldDB" id="G1NZL1"/>
<dbReference type="HOGENOM" id="CLU_072097_1_0_1"/>
<dbReference type="InterPro" id="IPR045091">
    <property type="entry name" value="Mad2-like"/>
</dbReference>
<evidence type="ECO:0000256" key="3">
    <source>
        <dbReference type="ARBA" id="ARBA00022618"/>
    </source>
</evidence>
<keyword evidence="6" id="KW-0131">Cell cycle</keyword>
<evidence type="ECO:0000256" key="6">
    <source>
        <dbReference type="ARBA" id="ARBA00023306"/>
    </source>
</evidence>
<dbReference type="GO" id="GO:0051301">
    <property type="term" value="P:cell division"/>
    <property type="evidence" value="ECO:0007669"/>
    <property type="project" value="UniProtKB-KW"/>
</dbReference>
<reference evidence="8 9" key="1">
    <citation type="journal article" date="2011" name="Nature">
        <title>A high-resolution map of human evolutionary constraint using 29 mammals.</title>
        <authorList>
            <person name="Lindblad-Toh K."/>
            <person name="Garber M."/>
            <person name="Zuk O."/>
            <person name="Lin M.F."/>
            <person name="Parker B.J."/>
            <person name="Washietl S."/>
            <person name="Kheradpour P."/>
            <person name="Ernst J."/>
            <person name="Jordan G."/>
            <person name="Mauceli E."/>
            <person name="Ward L.D."/>
            <person name="Lowe C.B."/>
            <person name="Holloway A.K."/>
            <person name="Clamp M."/>
            <person name="Gnerre S."/>
            <person name="Alfoldi J."/>
            <person name="Beal K."/>
            <person name="Chang J."/>
            <person name="Clawson H."/>
            <person name="Cuff J."/>
            <person name="Di Palma F."/>
            <person name="Fitzgerald S."/>
            <person name="Flicek P."/>
            <person name="Guttman M."/>
            <person name="Hubisz M.J."/>
            <person name="Jaffe D.B."/>
            <person name="Jungreis I."/>
            <person name="Kent W.J."/>
            <person name="Kostka D."/>
            <person name="Lara M."/>
            <person name="Martins A.L."/>
            <person name="Massingham T."/>
            <person name="Moltke I."/>
            <person name="Raney B.J."/>
            <person name="Rasmussen M.D."/>
            <person name="Robinson J."/>
            <person name="Stark A."/>
            <person name="Vilella A.J."/>
            <person name="Wen J."/>
            <person name="Xie X."/>
            <person name="Zody M.C."/>
            <person name="Baldwin J."/>
            <person name="Bloom T."/>
            <person name="Chin C.W."/>
            <person name="Heiman D."/>
            <person name="Nicol R."/>
            <person name="Nusbaum C."/>
            <person name="Young S."/>
            <person name="Wilkinson J."/>
            <person name="Worley K.C."/>
            <person name="Kovar C.L."/>
            <person name="Muzny D.M."/>
            <person name="Gibbs R.A."/>
            <person name="Cree A."/>
            <person name="Dihn H.H."/>
            <person name="Fowler G."/>
            <person name="Jhangiani S."/>
            <person name="Joshi V."/>
            <person name="Lee S."/>
            <person name="Lewis L.R."/>
            <person name="Nazareth L.V."/>
            <person name="Okwuonu G."/>
            <person name="Santibanez J."/>
            <person name="Warren W.C."/>
            <person name="Mardis E.R."/>
            <person name="Weinstock G.M."/>
            <person name="Wilson R.K."/>
            <person name="Delehaunty K."/>
            <person name="Dooling D."/>
            <person name="Fronik C."/>
            <person name="Fulton L."/>
            <person name="Fulton B."/>
            <person name="Graves T."/>
            <person name="Minx P."/>
            <person name="Sodergren E."/>
            <person name="Birney E."/>
            <person name="Margulies E.H."/>
            <person name="Herrero J."/>
            <person name="Green E.D."/>
            <person name="Haussler D."/>
            <person name="Siepel A."/>
            <person name="Goldman N."/>
            <person name="Pollard K.S."/>
            <person name="Pedersen J.S."/>
            <person name="Lander E.S."/>
            <person name="Kellis M."/>
        </authorList>
    </citation>
    <scope>NUCLEOTIDE SEQUENCE [LARGE SCALE GENOMIC DNA]</scope>
</reference>
<evidence type="ECO:0000256" key="2">
    <source>
        <dbReference type="ARBA" id="ARBA00010348"/>
    </source>
</evidence>
<dbReference type="PROSITE" id="PS50815">
    <property type="entry name" value="HORMA"/>
    <property type="match status" value="1"/>
</dbReference>
<feature type="domain" description="HORMA" evidence="7">
    <location>
        <begin position="5"/>
        <end position="152"/>
    </location>
</feature>
<name>G1NZL1_MYOLU</name>
<keyword evidence="3" id="KW-0132">Cell division</keyword>
<dbReference type="SUPFAM" id="SSF56019">
    <property type="entry name" value="The spindle assembly checkpoint protein mad2"/>
    <property type="match status" value="1"/>
</dbReference>
<evidence type="ECO:0000256" key="1">
    <source>
        <dbReference type="ARBA" id="ARBA00004123"/>
    </source>
</evidence>
<dbReference type="InParanoid" id="G1NZL1"/>
<comment type="subcellular location">
    <subcellularLocation>
        <location evidence="1">Nucleus</location>
    </subcellularLocation>
</comment>
<dbReference type="eggNOG" id="KOG3285">
    <property type="taxonomic scope" value="Eukaryota"/>
</dbReference>
<reference evidence="8" key="3">
    <citation type="submission" date="2025-09" db="UniProtKB">
        <authorList>
            <consortium name="Ensembl"/>
        </authorList>
    </citation>
    <scope>IDENTIFICATION</scope>
</reference>
<organism evidence="8 9">
    <name type="scientific">Myotis lucifugus</name>
    <name type="common">Little brown bat</name>
    <dbReference type="NCBI Taxonomy" id="59463"/>
    <lineage>
        <taxon>Eukaryota</taxon>
        <taxon>Metazoa</taxon>
        <taxon>Chordata</taxon>
        <taxon>Craniata</taxon>
        <taxon>Vertebrata</taxon>
        <taxon>Euteleostomi</taxon>
        <taxon>Mammalia</taxon>
        <taxon>Eutheria</taxon>
        <taxon>Laurasiatheria</taxon>
        <taxon>Chiroptera</taxon>
        <taxon>Yangochiroptera</taxon>
        <taxon>Vespertilionidae</taxon>
        <taxon>Myotis</taxon>
    </lineage>
</organism>
<keyword evidence="4" id="KW-0498">Mitosis</keyword>
<keyword evidence="9" id="KW-1185">Reference proteome</keyword>
<evidence type="ECO:0000313" key="8">
    <source>
        <dbReference type="Ensembl" id="ENSMLUP00000002908.2"/>
    </source>
</evidence>
<dbReference type="GO" id="GO:0005737">
    <property type="term" value="C:cytoplasm"/>
    <property type="evidence" value="ECO:0007669"/>
    <property type="project" value="TreeGrafter"/>
</dbReference>
<dbReference type="Ensembl" id="ENSMLUT00000003195.2">
    <property type="protein sequence ID" value="ENSMLUP00000002908.2"/>
    <property type="gene ID" value="ENSMLUG00000003197.2"/>
</dbReference>
<dbReference type="Gene3D" id="3.30.900.10">
    <property type="entry name" value="HORMA domain"/>
    <property type="match status" value="2"/>
</dbReference>
<comment type="similarity">
    <text evidence="2">Belongs to the MAD2 family.</text>
</comment>
<dbReference type="GeneTree" id="ENSGT00940000153395"/>
<dbReference type="GO" id="GO:0000776">
    <property type="term" value="C:kinetochore"/>
    <property type="evidence" value="ECO:0007669"/>
    <property type="project" value="TreeGrafter"/>
</dbReference>
<protein>
    <recommendedName>
        <fullName evidence="7">HORMA domain-containing protein</fullName>
    </recommendedName>
</protein>
<evidence type="ECO:0000256" key="5">
    <source>
        <dbReference type="ARBA" id="ARBA00023242"/>
    </source>
</evidence>
<dbReference type="EMBL" id="AAPE02030555">
    <property type="status" value="NOT_ANNOTATED_CDS"/>
    <property type="molecule type" value="Genomic_DNA"/>
</dbReference>
<dbReference type="PANTHER" id="PTHR11842:SF11">
    <property type="entry name" value="MITOTIC SPINDLE ASSEMBLY CHECKPOINT PROTEIN MAD2A"/>
    <property type="match status" value="1"/>
</dbReference>
<accession>G1NZL1</accession>
<dbReference type="GO" id="GO:0007094">
    <property type="term" value="P:mitotic spindle assembly checkpoint signaling"/>
    <property type="evidence" value="ECO:0007669"/>
    <property type="project" value="TreeGrafter"/>
</dbReference>